<feature type="transmembrane region" description="Helical" evidence="6">
    <location>
        <begin position="93"/>
        <end position="117"/>
    </location>
</feature>
<evidence type="ECO:0000256" key="6">
    <source>
        <dbReference type="SAM" id="Phobius"/>
    </source>
</evidence>
<evidence type="ECO:0000256" key="3">
    <source>
        <dbReference type="ARBA" id="ARBA00022989"/>
    </source>
</evidence>
<keyword evidence="4 6" id="KW-0472">Membrane</keyword>
<sequence length="133" mass="14338">MSDPLPPDESPRAAALPGDLGQSPPGPDPETELARGNAPGLDRHGRVRRTRTSGIWVGLILSAIFLILLIVFIAQNSHQASVHFFGWDGNFPLGLTILFAAIAGMLLVAIPGTVRILQLRRNLRKNAPHPTIQ</sequence>
<feature type="domain" description="Lipopolysaccharide assembly protein A" evidence="7">
    <location>
        <begin position="75"/>
        <end position="125"/>
    </location>
</feature>
<accession>A0A2T1A645</accession>
<dbReference type="RefSeq" id="WP_170110901.1">
    <property type="nucleotide sequence ID" value="NZ_PVUE01000001.1"/>
</dbReference>
<proteinExistence type="predicted"/>
<dbReference type="AlphaFoldDB" id="A0A2T1A645"/>
<evidence type="ECO:0000256" key="5">
    <source>
        <dbReference type="SAM" id="MobiDB-lite"/>
    </source>
</evidence>
<dbReference type="Pfam" id="PF06305">
    <property type="entry name" value="LapA_dom"/>
    <property type="match status" value="1"/>
</dbReference>
<evidence type="ECO:0000259" key="7">
    <source>
        <dbReference type="Pfam" id="PF06305"/>
    </source>
</evidence>
<organism evidence="8 9">
    <name type="scientific">Antricoccus suffuscus</name>
    <dbReference type="NCBI Taxonomy" id="1629062"/>
    <lineage>
        <taxon>Bacteria</taxon>
        <taxon>Bacillati</taxon>
        <taxon>Actinomycetota</taxon>
        <taxon>Actinomycetes</taxon>
        <taxon>Geodermatophilales</taxon>
        <taxon>Antricoccaceae</taxon>
        <taxon>Antricoccus</taxon>
    </lineage>
</organism>
<name>A0A2T1A645_9ACTN</name>
<evidence type="ECO:0000256" key="2">
    <source>
        <dbReference type="ARBA" id="ARBA00022692"/>
    </source>
</evidence>
<keyword evidence="9" id="KW-1185">Reference proteome</keyword>
<keyword evidence="1" id="KW-1003">Cell membrane</keyword>
<evidence type="ECO:0000313" key="9">
    <source>
        <dbReference type="Proteomes" id="UP000237752"/>
    </source>
</evidence>
<gene>
    <name evidence="8" type="ORF">CLV47_101209</name>
</gene>
<evidence type="ECO:0000256" key="1">
    <source>
        <dbReference type="ARBA" id="ARBA00022475"/>
    </source>
</evidence>
<feature type="transmembrane region" description="Helical" evidence="6">
    <location>
        <begin position="53"/>
        <end position="73"/>
    </location>
</feature>
<dbReference type="InterPro" id="IPR010445">
    <property type="entry name" value="LapA_dom"/>
</dbReference>
<dbReference type="GO" id="GO:0005886">
    <property type="term" value="C:plasma membrane"/>
    <property type="evidence" value="ECO:0007669"/>
    <property type="project" value="InterPro"/>
</dbReference>
<comment type="caution">
    <text evidence="8">The sequence shown here is derived from an EMBL/GenBank/DDBJ whole genome shotgun (WGS) entry which is preliminary data.</text>
</comment>
<dbReference type="Proteomes" id="UP000237752">
    <property type="component" value="Unassembled WGS sequence"/>
</dbReference>
<evidence type="ECO:0000313" key="8">
    <source>
        <dbReference type="EMBL" id="PRZ44085.1"/>
    </source>
</evidence>
<reference evidence="8 9" key="1">
    <citation type="submission" date="2018-03" db="EMBL/GenBank/DDBJ databases">
        <title>Genomic Encyclopedia of Archaeal and Bacterial Type Strains, Phase II (KMG-II): from individual species to whole genera.</title>
        <authorList>
            <person name="Goeker M."/>
        </authorList>
    </citation>
    <scope>NUCLEOTIDE SEQUENCE [LARGE SCALE GENOMIC DNA]</scope>
    <source>
        <strain evidence="8 9">DSM 100065</strain>
    </source>
</reference>
<keyword evidence="3 6" id="KW-1133">Transmembrane helix</keyword>
<protein>
    <submittedName>
        <fullName evidence="8">Putative integral membrane protein</fullName>
    </submittedName>
</protein>
<feature type="region of interest" description="Disordered" evidence="5">
    <location>
        <begin position="1"/>
        <end position="45"/>
    </location>
</feature>
<evidence type="ECO:0000256" key="4">
    <source>
        <dbReference type="ARBA" id="ARBA00023136"/>
    </source>
</evidence>
<dbReference type="EMBL" id="PVUE01000001">
    <property type="protein sequence ID" value="PRZ44085.1"/>
    <property type="molecule type" value="Genomic_DNA"/>
</dbReference>
<keyword evidence="2 6" id="KW-0812">Transmembrane</keyword>